<evidence type="ECO:0000256" key="4">
    <source>
        <dbReference type="ARBA" id="ARBA00018350"/>
    </source>
</evidence>
<evidence type="ECO:0000256" key="6">
    <source>
        <dbReference type="ARBA" id="ARBA00022824"/>
    </source>
</evidence>
<keyword evidence="6" id="KW-0256">Endoplasmic reticulum</keyword>
<keyword evidence="13" id="KW-1185">Reference proteome</keyword>
<dbReference type="InterPro" id="IPR011990">
    <property type="entry name" value="TPR-like_helical_dom_sf"/>
</dbReference>
<feature type="region of interest" description="Disordered" evidence="10">
    <location>
        <begin position="552"/>
        <end position="648"/>
    </location>
</feature>
<comment type="caution">
    <text evidence="12">The sequence shown here is derived from an EMBL/GenBank/DDBJ whole genome shotgun (WGS) entry which is preliminary data.</text>
</comment>
<comment type="function">
    <text evidence="9">Component of the signal recognition particle (SRP) complex, a ribonucleoprotein complex that mediates the cotranslational targeting of secretory and membrane proteins to the endoplasmic reticulum (ER).</text>
</comment>
<dbReference type="GO" id="GO:0005786">
    <property type="term" value="C:signal recognition particle, endoplasmic reticulum targeting"/>
    <property type="evidence" value="ECO:0007669"/>
    <property type="project" value="UniProtKB-UniRule"/>
</dbReference>
<organism evidence="12 13">
    <name type="scientific">Aspergillus terreus</name>
    <dbReference type="NCBI Taxonomy" id="33178"/>
    <lineage>
        <taxon>Eukaryota</taxon>
        <taxon>Fungi</taxon>
        <taxon>Dikarya</taxon>
        <taxon>Ascomycota</taxon>
        <taxon>Pezizomycotina</taxon>
        <taxon>Eurotiomycetes</taxon>
        <taxon>Eurotiomycetidae</taxon>
        <taxon>Eurotiales</taxon>
        <taxon>Aspergillaceae</taxon>
        <taxon>Aspergillus</taxon>
        <taxon>Aspergillus subgen. Circumdati</taxon>
    </lineage>
</organism>
<keyword evidence="7 9" id="KW-0733">Signal recognition particle</keyword>
<feature type="compositionally biased region" description="Basic and acidic residues" evidence="10">
    <location>
        <begin position="573"/>
        <end position="596"/>
    </location>
</feature>
<feature type="domain" description="Signal recognition particle SRP72 subunit RNA-binding" evidence="11">
    <location>
        <begin position="550"/>
        <end position="599"/>
    </location>
</feature>
<feature type="compositionally biased region" description="Basic residues" evidence="10">
    <location>
        <begin position="597"/>
        <end position="606"/>
    </location>
</feature>
<dbReference type="Pfam" id="PF17004">
    <property type="entry name" value="SRP_TPR_like"/>
    <property type="match status" value="1"/>
</dbReference>
<evidence type="ECO:0000256" key="9">
    <source>
        <dbReference type="PIRNR" id="PIRNR038922"/>
    </source>
</evidence>
<dbReference type="EMBL" id="BLJY01000003">
    <property type="protein sequence ID" value="GFF14640.1"/>
    <property type="molecule type" value="Genomic_DNA"/>
</dbReference>
<keyword evidence="5 9" id="KW-0963">Cytoplasm</keyword>
<evidence type="ECO:0000256" key="8">
    <source>
        <dbReference type="ARBA" id="ARBA00023274"/>
    </source>
</evidence>
<dbReference type="FunFam" id="1.25.40.10:FF:000512">
    <property type="entry name" value="Signal recognition particle subunit SRP72"/>
    <property type="match status" value="1"/>
</dbReference>
<evidence type="ECO:0000256" key="10">
    <source>
        <dbReference type="SAM" id="MobiDB-lite"/>
    </source>
</evidence>
<dbReference type="GO" id="GO:0005783">
    <property type="term" value="C:endoplasmic reticulum"/>
    <property type="evidence" value="ECO:0007669"/>
    <property type="project" value="UniProtKB-SubCell"/>
</dbReference>
<evidence type="ECO:0000313" key="12">
    <source>
        <dbReference type="EMBL" id="GFF14640.1"/>
    </source>
</evidence>
<evidence type="ECO:0000256" key="2">
    <source>
        <dbReference type="ARBA" id="ARBA00004496"/>
    </source>
</evidence>
<dbReference type="Pfam" id="PF08492">
    <property type="entry name" value="SRP72"/>
    <property type="match status" value="1"/>
</dbReference>
<dbReference type="Gene3D" id="1.25.40.10">
    <property type="entry name" value="Tetratricopeptide repeat domain"/>
    <property type="match status" value="2"/>
</dbReference>
<evidence type="ECO:0000256" key="7">
    <source>
        <dbReference type="ARBA" id="ARBA00023135"/>
    </source>
</evidence>
<evidence type="ECO:0000256" key="3">
    <source>
        <dbReference type="ARBA" id="ARBA00007676"/>
    </source>
</evidence>
<dbReference type="InterPro" id="IPR026270">
    <property type="entry name" value="SRP72"/>
</dbReference>
<dbReference type="Proteomes" id="UP000452235">
    <property type="component" value="Unassembled WGS sequence"/>
</dbReference>
<dbReference type="PIRSF" id="PIRSF038922">
    <property type="entry name" value="SRP72"/>
    <property type="match status" value="1"/>
</dbReference>
<comment type="subcellular location">
    <subcellularLocation>
        <location evidence="2 9">Cytoplasm</location>
    </subcellularLocation>
    <subcellularLocation>
        <location evidence="1">Endoplasmic reticulum</location>
    </subcellularLocation>
</comment>
<evidence type="ECO:0000256" key="1">
    <source>
        <dbReference type="ARBA" id="ARBA00004240"/>
    </source>
</evidence>
<protein>
    <recommendedName>
        <fullName evidence="4 9">Signal recognition particle subunit SRP72</fullName>
    </recommendedName>
</protein>
<dbReference type="PANTHER" id="PTHR14094">
    <property type="entry name" value="SIGNAL RECOGNITION PARTICLE 72"/>
    <property type="match status" value="1"/>
</dbReference>
<evidence type="ECO:0000259" key="11">
    <source>
        <dbReference type="Pfam" id="PF08492"/>
    </source>
</evidence>
<dbReference type="GO" id="GO:0008312">
    <property type="term" value="F:7S RNA binding"/>
    <property type="evidence" value="ECO:0007669"/>
    <property type="project" value="InterPro"/>
</dbReference>
<dbReference type="GO" id="GO:0043022">
    <property type="term" value="F:ribosome binding"/>
    <property type="evidence" value="ECO:0007669"/>
    <property type="project" value="TreeGrafter"/>
</dbReference>
<dbReference type="AlphaFoldDB" id="A0A5M3YSX2"/>
<gene>
    <name evidence="12" type="ORF">ATEIFO6365_0003070600</name>
</gene>
<dbReference type="VEuPathDB" id="FungiDB:ATEG_00715"/>
<dbReference type="GO" id="GO:0006614">
    <property type="term" value="P:SRP-dependent cotranslational protein targeting to membrane"/>
    <property type="evidence" value="ECO:0007669"/>
    <property type="project" value="UniProtKB-UniRule"/>
</dbReference>
<dbReference type="InterPro" id="IPR013699">
    <property type="entry name" value="Signal_recog_part_SRP72_RNA-bd"/>
</dbReference>
<accession>A0A5M3YSX2</accession>
<keyword evidence="8 9" id="KW-0687">Ribonucleoprotein</keyword>
<evidence type="ECO:0000313" key="13">
    <source>
        <dbReference type="Proteomes" id="UP000452235"/>
    </source>
</evidence>
<dbReference type="SUPFAM" id="SSF48452">
    <property type="entry name" value="TPR-like"/>
    <property type="match status" value="1"/>
</dbReference>
<dbReference type="PANTHER" id="PTHR14094:SF9">
    <property type="entry name" value="SIGNAL RECOGNITION PARTICLE SUBUNIT SRP72"/>
    <property type="match status" value="1"/>
</dbReference>
<reference evidence="12 13" key="1">
    <citation type="submission" date="2020-01" db="EMBL/GenBank/DDBJ databases">
        <title>Aspergillus terreus IFO 6365 whole genome shotgun sequence.</title>
        <authorList>
            <person name="Kanamasa S."/>
            <person name="Takahashi H."/>
        </authorList>
    </citation>
    <scope>NUCLEOTIDE SEQUENCE [LARGE SCALE GENOMIC DNA]</scope>
    <source>
        <strain evidence="12 13">IFO 6365</strain>
    </source>
</reference>
<evidence type="ECO:0000256" key="5">
    <source>
        <dbReference type="ARBA" id="ARBA00022490"/>
    </source>
</evidence>
<comment type="similarity">
    <text evidence="3 9">Belongs to the SRP72 family.</text>
</comment>
<proteinExistence type="inferred from homology"/>
<dbReference type="InterPro" id="IPR031545">
    <property type="entry name" value="SRP72_TPR-like"/>
</dbReference>
<dbReference type="OrthoDB" id="5421607at2759"/>
<sequence>MPSQSLASLLQRASIDDHEEVLQSSNETLAKSKSDIHAQHVKVVALLKLDRYEDCLRVFEEAGDKLKSRAAVEYAYALYKCSRLEEAIDVVSQVANDRGARHLEAQVTYRAENFRRTAELYEALADDKSAIAVEENDLRINAWAADAQLQWKGYPELVRHHRPTRDDLEAFETVYNAACLSIAKGEFAQGEMLLKRAKELCRTSEDLTPEDRAAELLPIAVQQLYVLLRQGKSEEAESILAEISVNDIPELSTRKIAQSNITLLQNTSSNPYLLYKELNATPDSTNNDRLFDFQNNVMSGNIHSADLLVQKYDGIIRSTSKALSQASCPSTEPSVNLLSVYNAAAHAQGQTGAKALKAILPVLERRPKDIGLVLTAVQLYVSTGNTTSAIMTLERSLHLLEESISEQDKEVRFNPGILSILVSLYKLEGRKLQICGELSKAAAYWRERAEAPASLLRAAAASLLHSSDPEDLITSGDLFKSLYQKDPSDRFAIAGYVASQAPLDYSKVEAHVDSLPSIDDLVGDIDVAALESAGIAPSSSATAAAAAAIAGARKRSSNQKDGHAAKRVRKSRLPKDYDPNKKPDPERWLPLRDRSTYRPKGRKGKQRAADRTQGGIVNEKAEESASAAPQQQKQGGGASSKKKKKGKR</sequence>
<name>A0A5M3YSX2_ASPTE</name>
<feature type="compositionally biased region" description="Low complexity" evidence="10">
    <location>
        <begin position="624"/>
        <end position="633"/>
    </location>
</feature>